<gene>
    <name evidence="13" type="ORF">SI8410_07010362</name>
</gene>
<keyword evidence="4" id="KW-0812">Transmembrane</keyword>
<keyword evidence="14" id="KW-1185">Reference proteome</keyword>
<dbReference type="SUPFAM" id="SSF48264">
    <property type="entry name" value="Cytochrome P450"/>
    <property type="match status" value="1"/>
</dbReference>
<evidence type="ECO:0000256" key="9">
    <source>
        <dbReference type="ARBA" id="ARBA00023033"/>
    </source>
</evidence>
<keyword evidence="6" id="KW-1133">Transmembrane helix</keyword>
<dbReference type="AlphaFoldDB" id="A0A7I8KQF9"/>
<keyword evidence="8 11" id="KW-0408">Iron</keyword>
<evidence type="ECO:0000256" key="5">
    <source>
        <dbReference type="ARBA" id="ARBA00022723"/>
    </source>
</evidence>
<dbReference type="InterPro" id="IPR017972">
    <property type="entry name" value="Cyt_P450_CS"/>
</dbReference>
<keyword evidence="7 12" id="KW-0560">Oxidoreductase</keyword>
<dbReference type="InterPro" id="IPR001128">
    <property type="entry name" value="Cyt_P450"/>
</dbReference>
<dbReference type="GO" id="GO:0004497">
    <property type="term" value="F:monooxygenase activity"/>
    <property type="evidence" value="ECO:0007669"/>
    <property type="project" value="UniProtKB-KW"/>
</dbReference>
<dbReference type="PRINTS" id="PR00463">
    <property type="entry name" value="EP450I"/>
</dbReference>
<keyword evidence="3 11" id="KW-0349">Heme</keyword>
<evidence type="ECO:0000256" key="7">
    <source>
        <dbReference type="ARBA" id="ARBA00023002"/>
    </source>
</evidence>
<reference evidence="13" key="1">
    <citation type="submission" date="2020-02" db="EMBL/GenBank/DDBJ databases">
        <authorList>
            <person name="Scholz U."/>
            <person name="Mascher M."/>
            <person name="Fiebig A."/>
        </authorList>
    </citation>
    <scope>NUCLEOTIDE SEQUENCE</scope>
</reference>
<dbReference type="Gene3D" id="1.10.630.10">
    <property type="entry name" value="Cytochrome P450"/>
    <property type="match status" value="1"/>
</dbReference>
<keyword evidence="5 11" id="KW-0479">Metal-binding</keyword>
<dbReference type="GO" id="GO:0006629">
    <property type="term" value="P:lipid metabolic process"/>
    <property type="evidence" value="ECO:0007669"/>
    <property type="project" value="UniProtKB-ARBA"/>
</dbReference>
<evidence type="ECO:0000256" key="2">
    <source>
        <dbReference type="ARBA" id="ARBA00010617"/>
    </source>
</evidence>
<evidence type="ECO:0000313" key="13">
    <source>
        <dbReference type="EMBL" id="CAA7399692.1"/>
    </source>
</evidence>
<dbReference type="EMBL" id="LR746270">
    <property type="protein sequence ID" value="CAA7399692.1"/>
    <property type="molecule type" value="Genomic_DNA"/>
</dbReference>
<evidence type="ECO:0000313" key="14">
    <source>
        <dbReference type="Proteomes" id="UP000663760"/>
    </source>
</evidence>
<evidence type="ECO:0000256" key="6">
    <source>
        <dbReference type="ARBA" id="ARBA00022989"/>
    </source>
</evidence>
<protein>
    <submittedName>
        <fullName evidence="13">Uncharacterized protein</fullName>
    </submittedName>
</protein>
<dbReference type="GO" id="GO:0020037">
    <property type="term" value="F:heme binding"/>
    <property type="evidence" value="ECO:0007669"/>
    <property type="project" value="InterPro"/>
</dbReference>
<evidence type="ECO:0000256" key="4">
    <source>
        <dbReference type="ARBA" id="ARBA00022692"/>
    </source>
</evidence>
<evidence type="ECO:0000256" key="12">
    <source>
        <dbReference type="RuleBase" id="RU000461"/>
    </source>
</evidence>
<dbReference type="OrthoDB" id="1470350at2759"/>
<comment type="cofactor">
    <cofactor evidence="11">
        <name>heme</name>
        <dbReference type="ChEBI" id="CHEBI:30413"/>
    </cofactor>
</comment>
<dbReference type="InterPro" id="IPR050665">
    <property type="entry name" value="Cytochrome_P450_Monooxygen"/>
</dbReference>
<proteinExistence type="inferred from homology"/>
<sequence>MSWLGVTPRVISADPLLIGEVLLNTYGHIGKPKRSPLGKFLAGGLVSYDGEKWAMHRKIINPASPVLGLAEDAAGNCCADLVRRWESLLGPEGSCELDVWPELQKFTREVISLAAFGSSFEEGKRIFQLQDEQTELVLQSFQNFQIPGYRFLPTKRNRRMRERRHYDRRRPAPGDEDDLLGLLLQSNQGGLPDKGRSKGALWMTMEEVIEECRLFYFAGQETTSVLLTWAMVALGMHPSWQDRARAEVLQVFGREKADFDKLSQLKIVTMVVHEVLRLYPPLLSLSRSTRAATTVGEYSLPAGVQLLLAVLLVQHDPEFADGISRASKNKSPASEAATAFLPFGGGPRVCVGQGFALTEAKMGLASILQSFSFELSPSYTHAPTTFITLQPQHGAQVILRRL</sequence>
<comment type="subcellular location">
    <subcellularLocation>
        <location evidence="1">Membrane</location>
    </subcellularLocation>
</comment>
<dbReference type="InterPro" id="IPR036396">
    <property type="entry name" value="Cyt_P450_sf"/>
</dbReference>
<name>A0A7I8KQF9_SPIIN</name>
<dbReference type="InterPro" id="IPR002401">
    <property type="entry name" value="Cyt_P450_E_grp-I"/>
</dbReference>
<keyword evidence="9 12" id="KW-0503">Monooxygenase</keyword>
<accession>A0A7I8KQF9</accession>
<evidence type="ECO:0000256" key="3">
    <source>
        <dbReference type="ARBA" id="ARBA00022617"/>
    </source>
</evidence>
<dbReference type="GO" id="GO:0005506">
    <property type="term" value="F:iron ion binding"/>
    <property type="evidence" value="ECO:0007669"/>
    <property type="project" value="InterPro"/>
</dbReference>
<dbReference type="PANTHER" id="PTHR24282:SF255">
    <property type="entry name" value="CYTOCHROME P450 72A11-RELATED"/>
    <property type="match status" value="1"/>
</dbReference>
<evidence type="ECO:0000256" key="8">
    <source>
        <dbReference type="ARBA" id="ARBA00023004"/>
    </source>
</evidence>
<comment type="similarity">
    <text evidence="2 12">Belongs to the cytochrome P450 family.</text>
</comment>
<dbReference type="PROSITE" id="PS00086">
    <property type="entry name" value="CYTOCHROME_P450"/>
    <property type="match status" value="1"/>
</dbReference>
<dbReference type="PANTHER" id="PTHR24282">
    <property type="entry name" value="CYTOCHROME P450 FAMILY MEMBER"/>
    <property type="match status" value="1"/>
</dbReference>
<dbReference type="GO" id="GO:0016705">
    <property type="term" value="F:oxidoreductase activity, acting on paired donors, with incorporation or reduction of molecular oxygen"/>
    <property type="evidence" value="ECO:0007669"/>
    <property type="project" value="InterPro"/>
</dbReference>
<dbReference type="GO" id="GO:0016020">
    <property type="term" value="C:membrane"/>
    <property type="evidence" value="ECO:0007669"/>
    <property type="project" value="UniProtKB-SubCell"/>
</dbReference>
<dbReference type="PRINTS" id="PR00385">
    <property type="entry name" value="P450"/>
</dbReference>
<evidence type="ECO:0000256" key="11">
    <source>
        <dbReference type="PIRSR" id="PIRSR602401-1"/>
    </source>
</evidence>
<feature type="binding site" description="axial binding residue" evidence="11">
    <location>
        <position position="350"/>
    </location>
    <ligand>
        <name>heme</name>
        <dbReference type="ChEBI" id="CHEBI:30413"/>
    </ligand>
    <ligandPart>
        <name>Fe</name>
        <dbReference type="ChEBI" id="CHEBI:18248"/>
    </ligandPart>
</feature>
<organism evidence="13 14">
    <name type="scientific">Spirodela intermedia</name>
    <name type="common">Intermediate duckweed</name>
    <dbReference type="NCBI Taxonomy" id="51605"/>
    <lineage>
        <taxon>Eukaryota</taxon>
        <taxon>Viridiplantae</taxon>
        <taxon>Streptophyta</taxon>
        <taxon>Embryophyta</taxon>
        <taxon>Tracheophyta</taxon>
        <taxon>Spermatophyta</taxon>
        <taxon>Magnoliopsida</taxon>
        <taxon>Liliopsida</taxon>
        <taxon>Araceae</taxon>
        <taxon>Lemnoideae</taxon>
        <taxon>Spirodela</taxon>
    </lineage>
</organism>
<evidence type="ECO:0000256" key="10">
    <source>
        <dbReference type="ARBA" id="ARBA00023136"/>
    </source>
</evidence>
<dbReference type="Pfam" id="PF00067">
    <property type="entry name" value="p450"/>
    <property type="match status" value="1"/>
</dbReference>
<evidence type="ECO:0000256" key="1">
    <source>
        <dbReference type="ARBA" id="ARBA00004370"/>
    </source>
</evidence>
<keyword evidence="10" id="KW-0472">Membrane</keyword>
<dbReference type="Proteomes" id="UP000663760">
    <property type="component" value="Chromosome 7"/>
</dbReference>